<dbReference type="PANTHER" id="PTHR30386:SF17">
    <property type="entry name" value="ALKALINE PROTEASE SECRETION PROTEIN APRE"/>
    <property type="match status" value="1"/>
</dbReference>
<dbReference type="InterPro" id="IPR050739">
    <property type="entry name" value="MFP"/>
</dbReference>
<feature type="domain" description="AprE-like beta-barrel" evidence="1">
    <location>
        <begin position="53"/>
        <end position="140"/>
    </location>
</feature>
<sequence length="165" mass="18084">MQERIVAAKDVMRRVEVRSPQDGIVANIRLRTPGGVIAPGEAIMDIVPENEPLVVEMKISPRDIDSISVGAGAQIRLTAYNQRSMAPLDGKLTYIAADQSLDEKTDTAFFVARAEITPASLAANPTARLYPGMPAEIIIVHKERRAIDYLVSPITDSLNRAFRED</sequence>
<dbReference type="Pfam" id="PF26002">
    <property type="entry name" value="Beta-barrel_AprE"/>
    <property type="match status" value="1"/>
</dbReference>
<dbReference type="PATRIC" id="fig|1337887.3.peg.3215"/>
<proteinExistence type="predicted"/>
<protein>
    <recommendedName>
        <fullName evidence="1">AprE-like beta-barrel domain-containing protein</fullName>
    </recommendedName>
</protein>
<dbReference type="EMBL" id="ASXJ01000180">
    <property type="protein sequence ID" value="ERM01291.1"/>
    <property type="molecule type" value="Genomic_DNA"/>
</dbReference>
<organism evidence="2 3">
    <name type="scientific">Brucella intermedia 229E</name>
    <dbReference type="NCBI Taxonomy" id="1337887"/>
    <lineage>
        <taxon>Bacteria</taxon>
        <taxon>Pseudomonadati</taxon>
        <taxon>Pseudomonadota</taxon>
        <taxon>Alphaproteobacteria</taxon>
        <taxon>Hyphomicrobiales</taxon>
        <taxon>Brucellaceae</taxon>
        <taxon>Brucella/Ochrobactrum group</taxon>
        <taxon>Brucella</taxon>
    </lineage>
</organism>
<dbReference type="AlphaFoldDB" id="U4VER4"/>
<dbReference type="Gene3D" id="2.40.30.170">
    <property type="match status" value="1"/>
</dbReference>
<dbReference type="Proteomes" id="UP000016842">
    <property type="component" value="Unassembled WGS sequence"/>
</dbReference>
<evidence type="ECO:0000313" key="2">
    <source>
        <dbReference type="EMBL" id="ERM01291.1"/>
    </source>
</evidence>
<dbReference type="PRINTS" id="PR01490">
    <property type="entry name" value="RTXTOXIND"/>
</dbReference>
<evidence type="ECO:0000313" key="3">
    <source>
        <dbReference type="Proteomes" id="UP000016842"/>
    </source>
</evidence>
<reference evidence="2 3" key="1">
    <citation type="journal article" date="2014" name="FEMS Microbiol. Lett.">
        <title>Genome sequencing analysis reveals virulence-related gene content of Ochrobactrum intermedium strain 229E, a urease-positive strain isolated from the human gastric niche.</title>
        <authorList>
            <person name="Kulkarni G.J."/>
            <person name="Shetty S."/>
            <person name="Dharne M.S."/>
            <person name="Shouche Y.S."/>
        </authorList>
    </citation>
    <scope>NUCLEOTIDE SEQUENCE [LARGE SCALE GENOMIC DNA]</scope>
    <source>
        <strain evidence="2 3">229E</strain>
    </source>
</reference>
<gene>
    <name evidence="2" type="ORF">Q644_22400</name>
</gene>
<accession>U4VER4</accession>
<name>U4VER4_9HYPH</name>
<evidence type="ECO:0000259" key="1">
    <source>
        <dbReference type="Pfam" id="PF26002"/>
    </source>
</evidence>
<comment type="caution">
    <text evidence="2">The sequence shown here is derived from an EMBL/GenBank/DDBJ whole genome shotgun (WGS) entry which is preliminary data.</text>
</comment>
<dbReference type="SUPFAM" id="SSF111369">
    <property type="entry name" value="HlyD-like secretion proteins"/>
    <property type="match status" value="1"/>
</dbReference>
<dbReference type="PANTHER" id="PTHR30386">
    <property type="entry name" value="MEMBRANE FUSION SUBUNIT OF EMRAB-TOLC MULTIDRUG EFFLUX PUMP"/>
    <property type="match status" value="1"/>
</dbReference>
<dbReference type="InterPro" id="IPR058982">
    <property type="entry name" value="Beta-barrel_AprE"/>
</dbReference>